<dbReference type="OrthoDB" id="7774819at2"/>
<proteinExistence type="predicted"/>
<evidence type="ECO:0000256" key="1">
    <source>
        <dbReference type="SAM" id="Phobius"/>
    </source>
</evidence>
<name>A0A2S8S7H0_9RHOB</name>
<evidence type="ECO:0000313" key="2">
    <source>
        <dbReference type="EMBL" id="PQV56767.1"/>
    </source>
</evidence>
<dbReference type="EMBL" id="PVEP01000004">
    <property type="protein sequence ID" value="PQV56767.1"/>
    <property type="molecule type" value="Genomic_DNA"/>
</dbReference>
<feature type="transmembrane region" description="Helical" evidence="1">
    <location>
        <begin position="316"/>
        <end position="343"/>
    </location>
</feature>
<protein>
    <submittedName>
        <fullName evidence="2">Uncharacterized protein</fullName>
    </submittedName>
</protein>
<dbReference type="RefSeq" id="WP_105514923.1">
    <property type="nucleotide sequence ID" value="NZ_PVEP01000004.1"/>
</dbReference>
<gene>
    <name evidence="2" type="ORF">LX70_02341</name>
</gene>
<dbReference type="AlphaFoldDB" id="A0A2S8S7H0"/>
<keyword evidence="1" id="KW-1133">Transmembrane helix</keyword>
<reference evidence="2 3" key="1">
    <citation type="submission" date="2018-02" db="EMBL/GenBank/DDBJ databases">
        <title>Genomic Encyclopedia of Archaeal and Bacterial Type Strains, Phase II (KMG-II): from individual species to whole genera.</title>
        <authorList>
            <person name="Goeker M."/>
        </authorList>
    </citation>
    <scope>NUCLEOTIDE SEQUENCE [LARGE SCALE GENOMIC DNA]</scope>
    <source>
        <strain evidence="2 3">DSM 18921</strain>
    </source>
</reference>
<comment type="caution">
    <text evidence="2">The sequence shown here is derived from an EMBL/GenBank/DDBJ whole genome shotgun (WGS) entry which is preliminary data.</text>
</comment>
<organism evidence="2 3">
    <name type="scientific">Albidovulum denitrificans</name>
    <dbReference type="NCBI Taxonomy" id="404881"/>
    <lineage>
        <taxon>Bacteria</taxon>
        <taxon>Pseudomonadati</taxon>
        <taxon>Pseudomonadota</taxon>
        <taxon>Alphaproteobacteria</taxon>
        <taxon>Rhodobacterales</taxon>
        <taxon>Paracoccaceae</taxon>
        <taxon>Albidovulum</taxon>
    </lineage>
</organism>
<keyword evidence="1" id="KW-0812">Transmembrane</keyword>
<sequence>MTLRRIARFTLLLWMLGSWALTGYILARHPFAQPLVERSAAEARVAFQVAMTRTVTADWLIPRLADATRNDRPDDITLYLDLAKEHHVLLPGALIAEAEDVVAAHEGKLATAKDCAICAFDITQCSSLTLIGACAIPVEMSPVGDVTALGRAAVAAVNGDEVDTLDAGLALVGLAASGLVIVTGGESAVAKAGATFLRVGRKTRALSARMVDALWDMVRELIQWNRIPAVLSRKAPLESAVDGVRMARLTAAAKDVGRIADNTSVGETLDLMQHADTVEDLGRIARVSDVAGKDTRKVMKVLGRDAFRLLLRVSDLAAAAIGLVALVLAQTVGMLAGFLRMTLRRLAREPRRRRPRGTVA</sequence>
<dbReference type="Proteomes" id="UP000238338">
    <property type="component" value="Unassembled WGS sequence"/>
</dbReference>
<evidence type="ECO:0000313" key="3">
    <source>
        <dbReference type="Proteomes" id="UP000238338"/>
    </source>
</evidence>
<accession>A0A2S8S7H0</accession>
<keyword evidence="3" id="KW-1185">Reference proteome</keyword>
<keyword evidence="1" id="KW-0472">Membrane</keyword>